<dbReference type="AlphaFoldDB" id="M3D6B0"/>
<dbReference type="HOGENOM" id="CLU_2401065_0_0_1"/>
<reference evidence="1 2" key="1">
    <citation type="journal article" date="2012" name="PLoS Pathog.">
        <title>Diverse lifestyles and strategies of plant pathogenesis encoded in the genomes of eighteen Dothideomycetes fungi.</title>
        <authorList>
            <person name="Ohm R.A."/>
            <person name="Feau N."/>
            <person name="Henrissat B."/>
            <person name="Schoch C.L."/>
            <person name="Horwitz B.A."/>
            <person name="Barry K.W."/>
            <person name="Condon B.J."/>
            <person name="Copeland A.C."/>
            <person name="Dhillon B."/>
            <person name="Glaser F."/>
            <person name="Hesse C.N."/>
            <person name="Kosti I."/>
            <person name="LaButti K."/>
            <person name="Lindquist E.A."/>
            <person name="Lucas S."/>
            <person name="Salamov A.A."/>
            <person name="Bradshaw R.E."/>
            <person name="Ciuffetti L."/>
            <person name="Hamelin R.C."/>
            <person name="Kema G.H.J."/>
            <person name="Lawrence C."/>
            <person name="Scott J.A."/>
            <person name="Spatafora J.W."/>
            <person name="Turgeon B.G."/>
            <person name="de Wit P.J.G.M."/>
            <person name="Zhong S."/>
            <person name="Goodwin S.B."/>
            <person name="Grigoriev I.V."/>
        </authorList>
    </citation>
    <scope>NUCLEOTIDE SEQUENCE [LARGE SCALE GENOMIC DNA]</scope>
    <source>
        <strain evidence="1 2">SO2202</strain>
    </source>
</reference>
<dbReference type="Proteomes" id="UP000016931">
    <property type="component" value="Unassembled WGS sequence"/>
</dbReference>
<dbReference type="GeneID" id="27898418"/>
<dbReference type="RefSeq" id="XP_016761836.1">
    <property type="nucleotide sequence ID" value="XM_016901281.1"/>
</dbReference>
<accession>M3D6B0</accession>
<gene>
    <name evidence="1" type="ORF">SEPMUDRAFT_116736</name>
</gene>
<dbReference type="OrthoDB" id="386949at2759"/>
<proteinExistence type="predicted"/>
<evidence type="ECO:0000313" key="2">
    <source>
        <dbReference type="Proteomes" id="UP000016931"/>
    </source>
</evidence>
<keyword evidence="2" id="KW-1185">Reference proteome</keyword>
<sequence length="93" mass="9909">MADSKAWELGLERKVSAGTSWQRRLYPTLGTSGGYATLRGLFDLLDLTGSAAVRLVSLRKMRAGSRNGASSITTFPVTSGVPVANMVFFGVLN</sequence>
<organism evidence="1 2">
    <name type="scientific">Sphaerulina musiva (strain SO2202)</name>
    <name type="common">Poplar stem canker fungus</name>
    <name type="synonym">Septoria musiva</name>
    <dbReference type="NCBI Taxonomy" id="692275"/>
    <lineage>
        <taxon>Eukaryota</taxon>
        <taxon>Fungi</taxon>
        <taxon>Dikarya</taxon>
        <taxon>Ascomycota</taxon>
        <taxon>Pezizomycotina</taxon>
        <taxon>Dothideomycetes</taxon>
        <taxon>Dothideomycetidae</taxon>
        <taxon>Mycosphaerellales</taxon>
        <taxon>Mycosphaerellaceae</taxon>
        <taxon>Sphaerulina</taxon>
    </lineage>
</organism>
<dbReference type="EMBL" id="KB456263">
    <property type="protein sequence ID" value="EMF13715.1"/>
    <property type="molecule type" value="Genomic_DNA"/>
</dbReference>
<evidence type="ECO:0000313" key="1">
    <source>
        <dbReference type="EMBL" id="EMF13715.1"/>
    </source>
</evidence>
<name>M3D6B0_SPHMS</name>
<protein>
    <submittedName>
        <fullName evidence="1">Uncharacterized protein</fullName>
    </submittedName>
</protein>